<name>A0A1X0P8U0_9TRYP</name>
<dbReference type="Proteomes" id="UP000192257">
    <property type="component" value="Unassembled WGS sequence"/>
</dbReference>
<feature type="region of interest" description="Disordered" evidence="1">
    <location>
        <begin position="1"/>
        <end position="24"/>
    </location>
</feature>
<comment type="caution">
    <text evidence="2">The sequence shown here is derived from an EMBL/GenBank/DDBJ whole genome shotgun (WGS) entry which is preliminary data.</text>
</comment>
<reference evidence="2 3" key="1">
    <citation type="submission" date="2017-03" db="EMBL/GenBank/DDBJ databases">
        <title>An alternative strategy for trypanosome survival in the mammalian bloodstream revealed through genome and transcriptome analysis of the ubiquitous bovine parasite Trypanosoma (Megatrypanum) theileri.</title>
        <authorList>
            <person name="Kelly S."/>
            <person name="Ivens A."/>
            <person name="Mott A."/>
            <person name="O'Neill E."/>
            <person name="Emms D."/>
            <person name="Macleod O."/>
            <person name="Voorheis P."/>
            <person name="Matthews J."/>
            <person name="Matthews K."/>
            <person name="Carrington M."/>
        </authorList>
    </citation>
    <scope>NUCLEOTIDE SEQUENCE [LARGE SCALE GENOMIC DNA]</scope>
    <source>
        <strain evidence="2">Edinburgh</strain>
    </source>
</reference>
<protein>
    <submittedName>
        <fullName evidence="2">Uncharacterized protein</fullName>
    </submittedName>
</protein>
<keyword evidence="3" id="KW-1185">Reference proteome</keyword>
<evidence type="ECO:0000313" key="3">
    <source>
        <dbReference type="Proteomes" id="UP000192257"/>
    </source>
</evidence>
<gene>
    <name evidence="2" type="ORF">TM35_000012340</name>
</gene>
<dbReference type="RefSeq" id="XP_028887423.1">
    <property type="nucleotide sequence ID" value="XM_029020915.1"/>
</dbReference>
<feature type="non-terminal residue" evidence="2">
    <location>
        <position position="1"/>
    </location>
</feature>
<accession>A0A1X0P8U0</accession>
<sequence length="97" mass="10040">ATVTAGGARYAQQTHSGASHPLDVRAGSVRTRDVDLHASFLDDRAQVSWSAFCAQRQLKSHAGAVRAAGHTSCDGTLVAVASSTDYPLSTIPCATSL</sequence>
<dbReference type="AlphaFoldDB" id="A0A1X0P8U0"/>
<evidence type="ECO:0000313" key="2">
    <source>
        <dbReference type="EMBL" id="ORC93357.1"/>
    </source>
</evidence>
<evidence type="ECO:0000256" key="1">
    <source>
        <dbReference type="SAM" id="MobiDB-lite"/>
    </source>
</evidence>
<dbReference type="EMBL" id="NBCO01000001">
    <property type="protein sequence ID" value="ORC93357.1"/>
    <property type="molecule type" value="Genomic_DNA"/>
</dbReference>
<organism evidence="2 3">
    <name type="scientific">Trypanosoma theileri</name>
    <dbReference type="NCBI Taxonomy" id="67003"/>
    <lineage>
        <taxon>Eukaryota</taxon>
        <taxon>Discoba</taxon>
        <taxon>Euglenozoa</taxon>
        <taxon>Kinetoplastea</taxon>
        <taxon>Metakinetoplastina</taxon>
        <taxon>Trypanosomatida</taxon>
        <taxon>Trypanosomatidae</taxon>
        <taxon>Trypanosoma</taxon>
    </lineage>
</organism>
<dbReference type="VEuPathDB" id="TriTrypDB:TM35_000012340"/>
<dbReference type="GeneID" id="39980695"/>
<proteinExistence type="predicted"/>